<organism evidence="5">
    <name type="scientific">Chlorella variabilis</name>
    <name type="common">Green alga</name>
    <dbReference type="NCBI Taxonomy" id="554065"/>
    <lineage>
        <taxon>Eukaryota</taxon>
        <taxon>Viridiplantae</taxon>
        <taxon>Chlorophyta</taxon>
        <taxon>core chlorophytes</taxon>
        <taxon>Trebouxiophyceae</taxon>
        <taxon>Chlorellales</taxon>
        <taxon>Chlorellaceae</taxon>
        <taxon>Chlorella clade</taxon>
        <taxon>Chlorella</taxon>
    </lineage>
</organism>
<dbReference type="STRING" id="554065.E1ZGI7"/>
<dbReference type="GO" id="GO:0005886">
    <property type="term" value="C:plasma membrane"/>
    <property type="evidence" value="ECO:0007669"/>
    <property type="project" value="TreeGrafter"/>
</dbReference>
<evidence type="ECO:0000313" key="4">
    <source>
        <dbReference type="EMBL" id="EFN54939.1"/>
    </source>
</evidence>
<dbReference type="InterPro" id="IPR007072">
    <property type="entry name" value="RNMT_CmcI"/>
</dbReference>
<dbReference type="AlphaFoldDB" id="E1ZGI7"/>
<dbReference type="InParanoid" id="E1ZGI7"/>
<dbReference type="EMBL" id="GL433846">
    <property type="protein sequence ID" value="EFN54939.1"/>
    <property type="molecule type" value="Genomic_DNA"/>
</dbReference>
<dbReference type="GO" id="GO:0008168">
    <property type="term" value="F:methyltransferase activity"/>
    <property type="evidence" value="ECO:0007669"/>
    <property type="project" value="UniProtKB-KW"/>
</dbReference>
<keyword evidence="2" id="KW-0808">Transferase</keyword>
<evidence type="ECO:0000256" key="2">
    <source>
        <dbReference type="ARBA" id="ARBA00022679"/>
    </source>
</evidence>
<name>E1ZGI7_CHLVA</name>
<dbReference type="PANTHER" id="PTHR40048:SF1">
    <property type="entry name" value="RHAMNOSYL O-METHYLTRANSFERASE"/>
    <property type="match status" value="1"/>
</dbReference>
<reference evidence="4 5" key="1">
    <citation type="journal article" date="2010" name="Plant Cell">
        <title>The Chlorella variabilis NC64A genome reveals adaptation to photosymbiosis, coevolution with viruses, and cryptic sex.</title>
        <authorList>
            <person name="Blanc G."/>
            <person name="Duncan G."/>
            <person name="Agarkova I."/>
            <person name="Borodovsky M."/>
            <person name="Gurnon J."/>
            <person name="Kuo A."/>
            <person name="Lindquist E."/>
            <person name="Lucas S."/>
            <person name="Pangilinan J."/>
            <person name="Polle J."/>
            <person name="Salamov A."/>
            <person name="Terry A."/>
            <person name="Yamada T."/>
            <person name="Dunigan D.D."/>
            <person name="Grigoriev I.V."/>
            <person name="Claverie J.M."/>
            <person name="Van Etten J.L."/>
        </authorList>
    </citation>
    <scope>NUCLEOTIDE SEQUENCE [LARGE SCALE GENOMIC DNA]</scope>
    <source>
        <strain evidence="4 5">NC64A</strain>
    </source>
</reference>
<keyword evidence="5" id="KW-1185">Reference proteome</keyword>
<dbReference type="GO" id="GO:0008610">
    <property type="term" value="P:lipid biosynthetic process"/>
    <property type="evidence" value="ECO:0007669"/>
    <property type="project" value="InterPro"/>
</dbReference>
<evidence type="ECO:0008006" key="6">
    <source>
        <dbReference type="Google" id="ProtNLM"/>
    </source>
</evidence>
<proteinExistence type="predicted"/>
<evidence type="ECO:0000256" key="1">
    <source>
        <dbReference type="ARBA" id="ARBA00022603"/>
    </source>
</evidence>
<protein>
    <recommendedName>
        <fullName evidence="6">Rhamnosyl O-methyltransferase</fullName>
    </recommendedName>
</protein>
<dbReference type="OrthoDB" id="186626at2759"/>
<dbReference type="Proteomes" id="UP000008141">
    <property type="component" value="Unassembled WGS sequence"/>
</dbReference>
<keyword evidence="1" id="KW-0489">Methyltransferase</keyword>
<sequence>MQPCPKFSCPSTLKSGPQVLSAGEPASSATVIPIPTINLLDVLGPSDGLSSVSDVAYMAFACIFPLEKTVLKDSRPAVKQEKQHTLEQQLVQIVESVRGPGPKGTPQQTVLEILGVEGVNHPKFMQERMMSEEWKWFNVETLSEDAIIFAFQLLYKHHTVFLRQHWLGVVAMQNPMDAWSINDIIYTLKPDLIIEAGTANGGSALMWASMLHLIGKGGRVVTLDMNRPEQISWVETRENPWDNPLWDQYVTFIQGSSTDPAIHKQVKDMADKAKMVLVLLDSSHEEDHVGLETGLYCPLASPGSYCIVQDTKMGRFNWHNPKNALQAFLASHPEFASDRTRELLFTDHPSGYLKRTG</sequence>
<evidence type="ECO:0000313" key="5">
    <source>
        <dbReference type="Proteomes" id="UP000008141"/>
    </source>
</evidence>
<dbReference type="SUPFAM" id="SSF53335">
    <property type="entry name" value="S-adenosyl-L-methionine-dependent methyltransferases"/>
    <property type="match status" value="1"/>
</dbReference>
<dbReference type="Gene3D" id="3.40.50.150">
    <property type="entry name" value="Vaccinia Virus protein VP39"/>
    <property type="match status" value="1"/>
</dbReference>
<feature type="region of interest" description="Disordered" evidence="3">
    <location>
        <begin position="1"/>
        <end position="20"/>
    </location>
</feature>
<dbReference type="eggNOG" id="ENOG502S9GM">
    <property type="taxonomic scope" value="Eukaryota"/>
</dbReference>
<gene>
    <name evidence="4" type="ORF">CHLNCDRAFT_134685</name>
</gene>
<accession>E1ZGI7</accession>
<dbReference type="Pfam" id="PF04989">
    <property type="entry name" value="RMNT_CmcI"/>
    <property type="match status" value="1"/>
</dbReference>
<dbReference type="PANTHER" id="PTHR40048">
    <property type="entry name" value="RHAMNOSYL O-METHYLTRANSFERASE"/>
    <property type="match status" value="1"/>
</dbReference>
<dbReference type="GeneID" id="17354459"/>
<dbReference type="GO" id="GO:0032259">
    <property type="term" value="P:methylation"/>
    <property type="evidence" value="ECO:0007669"/>
    <property type="project" value="UniProtKB-KW"/>
</dbReference>
<dbReference type="RefSeq" id="XP_005847041.1">
    <property type="nucleotide sequence ID" value="XM_005846979.1"/>
</dbReference>
<dbReference type="KEGG" id="cvr:CHLNCDRAFT_134685"/>
<evidence type="ECO:0000256" key="3">
    <source>
        <dbReference type="SAM" id="MobiDB-lite"/>
    </source>
</evidence>
<dbReference type="InterPro" id="IPR029063">
    <property type="entry name" value="SAM-dependent_MTases_sf"/>
</dbReference>